<proteinExistence type="inferred from homology"/>
<evidence type="ECO:0000256" key="8">
    <source>
        <dbReference type="SAM" id="Phobius"/>
    </source>
</evidence>
<dbReference type="PANTHER" id="PTHR13806:SF31">
    <property type="entry name" value="FLOTILLIN-LIKE PROTEIN 1-RELATED"/>
    <property type="match status" value="1"/>
</dbReference>
<feature type="coiled-coil region" evidence="6">
    <location>
        <begin position="228"/>
        <end position="266"/>
    </location>
</feature>
<keyword evidence="4" id="KW-1003">Cell membrane</keyword>
<dbReference type="Pfam" id="PF15975">
    <property type="entry name" value="Flot"/>
    <property type="match status" value="1"/>
</dbReference>
<evidence type="ECO:0000256" key="7">
    <source>
        <dbReference type="SAM" id="MobiDB-lite"/>
    </source>
</evidence>
<keyword evidence="6" id="KW-0175">Coiled coil</keyword>
<accession>A0AA51R2N9</accession>
<dbReference type="AlphaFoldDB" id="A0AA51R2N9"/>
<sequence length="541" mass="59825">MEWTTYLYAALGFLAVALLSAAAFSAFYKRARKDTAFVRTGLGGEKVILGSGAFVLPVIHEVMPINMQTLKIEITREMEQALVTKDPLRVDVTAEFFLRVEARPEAISTAARALGMRTLDKEAIREVFEAPCVAALRSVASGMELEELHQKRAAFEHNVEEAVNAEFHKNGLELVSVSLTGLDQTDKKYFDPNNAFDAKGLSILEQVTSDNAKRRNNIEQETAVAIKQRNLEATIKKEEMEYKEVVAQNERKRQKAENEAETQRKIEEINIDKEISIERAQQSMNMQQAALEREVSHAWIETNKVKAEFEKISEEIRTARERAEAERGRIVEIISAEKEARRQVIIAEANADVEKMAAMAAQLRYQVEAAGKKALNEASNLLSNDQIAMQVKMEIVRQLPNIIRESVRPMENIEGIKIMHIDGLNNAIGRGGAGGGNNGGDAGNGTANSGGGGSNLAEQVVDSALRYRAQVPLIESLLGEVGLKGGSLNDMTHSLHAGLFAHEAKPEAAKKPAPTPAREREQPVTADNDGYDEDYERDERY</sequence>
<name>A0AA51R2N9_9GAMM</name>
<feature type="region of interest" description="Disordered" evidence="7">
    <location>
        <begin position="501"/>
        <end position="541"/>
    </location>
</feature>
<comment type="similarity">
    <text evidence="3">Belongs to the band 7/mec-2 family. Flotillin subfamily.</text>
</comment>
<keyword evidence="5 8" id="KW-0472">Membrane</keyword>
<feature type="coiled-coil region" evidence="6">
    <location>
        <begin position="302"/>
        <end position="329"/>
    </location>
</feature>
<comment type="subcellular location">
    <subcellularLocation>
        <location evidence="2">Cell membrane</location>
    </subcellularLocation>
    <subcellularLocation>
        <location evidence="1">Membrane</location>
        <topology evidence="1">Single-pass membrane protein</topology>
    </subcellularLocation>
</comment>
<dbReference type="Gene3D" id="3.30.479.30">
    <property type="entry name" value="Band 7 domain"/>
    <property type="match status" value="1"/>
</dbReference>
<dbReference type="EMBL" id="JAVFKN010000001">
    <property type="protein sequence ID" value="MDQ5767079.1"/>
    <property type="molecule type" value="Genomic_DNA"/>
</dbReference>
<evidence type="ECO:0000256" key="6">
    <source>
        <dbReference type="SAM" id="Coils"/>
    </source>
</evidence>
<dbReference type="InterPro" id="IPR031905">
    <property type="entry name" value="Flotillin_C"/>
</dbReference>
<dbReference type="GO" id="GO:0005886">
    <property type="term" value="C:plasma membrane"/>
    <property type="evidence" value="ECO:0007669"/>
    <property type="project" value="UniProtKB-SubCell"/>
</dbReference>
<organism evidence="11">
    <name type="scientific">Thiothrix subterranea</name>
    <dbReference type="NCBI Taxonomy" id="2735563"/>
    <lineage>
        <taxon>Bacteria</taxon>
        <taxon>Pseudomonadati</taxon>
        <taxon>Pseudomonadota</taxon>
        <taxon>Gammaproteobacteria</taxon>
        <taxon>Thiotrichales</taxon>
        <taxon>Thiotrichaceae</taxon>
        <taxon>Thiothrix</taxon>
    </lineage>
</organism>
<keyword evidence="12" id="KW-1185">Reference proteome</keyword>
<protein>
    <submittedName>
        <fullName evidence="11">Flotillin domain-containing protein</fullName>
    </submittedName>
</protein>
<evidence type="ECO:0000256" key="5">
    <source>
        <dbReference type="ARBA" id="ARBA00023136"/>
    </source>
</evidence>
<dbReference type="Pfam" id="PF01145">
    <property type="entry name" value="Band_7"/>
    <property type="match status" value="1"/>
</dbReference>
<evidence type="ECO:0000313" key="10">
    <source>
        <dbReference type="EMBL" id="MDQ5767079.1"/>
    </source>
</evidence>
<dbReference type="PANTHER" id="PTHR13806">
    <property type="entry name" value="FLOTILLIN-RELATED"/>
    <property type="match status" value="1"/>
</dbReference>
<evidence type="ECO:0000259" key="9">
    <source>
        <dbReference type="SMART" id="SM00244"/>
    </source>
</evidence>
<dbReference type="SMART" id="SM00244">
    <property type="entry name" value="PHB"/>
    <property type="match status" value="1"/>
</dbReference>
<dbReference type="EMBL" id="CP133217">
    <property type="protein sequence ID" value="WML88059.1"/>
    <property type="molecule type" value="Genomic_DNA"/>
</dbReference>
<dbReference type="SUPFAM" id="SSF117892">
    <property type="entry name" value="Band 7/SPFH domain"/>
    <property type="match status" value="1"/>
</dbReference>
<dbReference type="RefSeq" id="WP_308133310.1">
    <property type="nucleotide sequence ID" value="NZ_CP133197.1"/>
</dbReference>
<dbReference type="InterPro" id="IPR036013">
    <property type="entry name" value="Band_7/SPFH_dom_sf"/>
</dbReference>
<reference evidence="11 12" key="1">
    <citation type="submission" date="2023-08" db="EMBL/GenBank/DDBJ databases">
        <title>New molecular markers tilS and rpoB for phylogenetic and monitoring studies of the genus Thiothrix biodiversity.</title>
        <authorList>
            <person name="Ravin N.V."/>
            <person name="Smolyakov D."/>
            <person name="Markov N.D."/>
            <person name="Beletsky A.V."/>
            <person name="Mardanov A.V."/>
            <person name="Rudenko T.S."/>
            <person name="Grabovich M.Y."/>
        </authorList>
    </citation>
    <scope>NUCLEOTIDE SEQUENCE</scope>
    <source>
        <strain evidence="11">DNT52</strain>
        <strain evidence="10 12">H33</strain>
    </source>
</reference>
<dbReference type="InterPro" id="IPR027705">
    <property type="entry name" value="Flotillin_fam"/>
</dbReference>
<keyword evidence="8" id="KW-1133">Transmembrane helix</keyword>
<dbReference type="CDD" id="cd03399">
    <property type="entry name" value="SPFH_flotillin"/>
    <property type="match status" value="1"/>
</dbReference>
<dbReference type="Proteomes" id="UP001229862">
    <property type="component" value="Chromosome"/>
</dbReference>
<feature type="compositionally biased region" description="Acidic residues" evidence="7">
    <location>
        <begin position="529"/>
        <end position="541"/>
    </location>
</feature>
<dbReference type="InterPro" id="IPR001107">
    <property type="entry name" value="Band_7"/>
</dbReference>
<evidence type="ECO:0000313" key="11">
    <source>
        <dbReference type="EMBL" id="WML88059.1"/>
    </source>
</evidence>
<gene>
    <name evidence="10" type="ORF">RCC75_00960</name>
    <name evidence="11" type="ORF">RCG00_06720</name>
</gene>
<feature type="transmembrane region" description="Helical" evidence="8">
    <location>
        <begin position="6"/>
        <end position="28"/>
    </location>
</feature>
<dbReference type="Proteomes" id="UP001223336">
    <property type="component" value="Unassembled WGS sequence"/>
</dbReference>
<evidence type="ECO:0000256" key="2">
    <source>
        <dbReference type="ARBA" id="ARBA00004236"/>
    </source>
</evidence>
<evidence type="ECO:0000313" key="12">
    <source>
        <dbReference type="Proteomes" id="UP001223336"/>
    </source>
</evidence>
<evidence type="ECO:0000256" key="3">
    <source>
        <dbReference type="ARBA" id="ARBA00007161"/>
    </source>
</evidence>
<feature type="domain" description="Band 7" evidence="9">
    <location>
        <begin position="25"/>
        <end position="194"/>
    </location>
</feature>
<keyword evidence="8" id="KW-0812">Transmembrane</keyword>
<evidence type="ECO:0000256" key="4">
    <source>
        <dbReference type="ARBA" id="ARBA00022475"/>
    </source>
</evidence>
<evidence type="ECO:0000256" key="1">
    <source>
        <dbReference type="ARBA" id="ARBA00004167"/>
    </source>
</evidence>